<evidence type="ECO:0000313" key="1">
    <source>
        <dbReference type="EMBL" id="CAG6391834.1"/>
    </source>
</evidence>
<dbReference type="AlphaFoldDB" id="A0A9W4DKR2"/>
<comment type="caution">
    <text evidence="1">The sequence shown here is derived from an EMBL/GenBank/DDBJ whole genome shotgun (WGS) entry which is preliminary data.</text>
</comment>
<proteinExistence type="predicted"/>
<evidence type="ECO:0000313" key="2">
    <source>
        <dbReference type="Proteomes" id="UP001152519"/>
    </source>
</evidence>
<reference evidence="1" key="1">
    <citation type="submission" date="2021-05" db="EMBL/GenBank/DDBJ databases">
        <authorList>
            <person name="Arsene-Ploetze F."/>
        </authorList>
    </citation>
    <scope>NUCLEOTIDE SEQUENCE</scope>
    <source>
        <strain evidence="1">DSM 42138</strain>
    </source>
</reference>
<protein>
    <submittedName>
        <fullName evidence="1">Uncharacterized protein</fullName>
    </submittedName>
</protein>
<name>A0A9W4DKR2_9ACTN</name>
<accession>A0A9W4DKR2</accession>
<keyword evidence="2" id="KW-1185">Reference proteome</keyword>
<sequence length="60" mass="6637">MGVRRSPRDVFWSSSLSAKFVKDQLPGKTTCLSCGDKPHGPDTSLEIRRQTIGITWTSSL</sequence>
<dbReference type="Proteomes" id="UP001152519">
    <property type="component" value="Unassembled WGS sequence"/>
</dbReference>
<organism evidence="1 2">
    <name type="scientific">Actinacidiphila cocklensis</name>
    <dbReference type="NCBI Taxonomy" id="887465"/>
    <lineage>
        <taxon>Bacteria</taxon>
        <taxon>Bacillati</taxon>
        <taxon>Actinomycetota</taxon>
        <taxon>Actinomycetes</taxon>
        <taxon>Kitasatosporales</taxon>
        <taxon>Streptomycetaceae</taxon>
        <taxon>Actinacidiphila</taxon>
    </lineage>
</organism>
<dbReference type="EMBL" id="CAJSLV010000042">
    <property type="protein sequence ID" value="CAG6391834.1"/>
    <property type="molecule type" value="Genomic_DNA"/>
</dbReference>
<gene>
    <name evidence="1" type="ORF">SCOCK_140032</name>
</gene>